<name>A0A117NH64_PICGL</name>
<keyword evidence="1" id="KW-0496">Mitochondrion</keyword>
<geneLocation type="mitochondrion" evidence="1"/>
<accession>A0A117NH64</accession>
<comment type="caution">
    <text evidence="1">The sequence shown here is derived from an EMBL/GenBank/DDBJ whole genome shotgun (WGS) entry which is preliminary data.</text>
</comment>
<organism evidence="1">
    <name type="scientific">Picea glauca</name>
    <name type="common">White spruce</name>
    <name type="synonym">Pinus glauca</name>
    <dbReference type="NCBI Taxonomy" id="3330"/>
    <lineage>
        <taxon>Eukaryota</taxon>
        <taxon>Viridiplantae</taxon>
        <taxon>Streptophyta</taxon>
        <taxon>Embryophyta</taxon>
        <taxon>Tracheophyta</taxon>
        <taxon>Spermatophyta</taxon>
        <taxon>Pinopsida</taxon>
        <taxon>Pinidae</taxon>
        <taxon>Conifers I</taxon>
        <taxon>Pinales</taxon>
        <taxon>Pinaceae</taxon>
        <taxon>Picea</taxon>
    </lineage>
</organism>
<dbReference type="EMBL" id="LKAM01000006">
    <property type="protein sequence ID" value="KUM47826.1"/>
    <property type="molecule type" value="Genomic_DNA"/>
</dbReference>
<evidence type="ECO:0000313" key="1">
    <source>
        <dbReference type="EMBL" id="KUM47826.1"/>
    </source>
</evidence>
<sequence length="117" mass="12435">MELPMGQLLVVFTPAISLATPSFQQSFLLLPGGVGRNLLLRQFVISSSGDKKDPPPTFDGEYEENLAIHPVNVSSLSSHYLSVGFKNPFILAAAPSTPPVASLTSISGDRMAFPFSG</sequence>
<proteinExistence type="predicted"/>
<gene>
    <name evidence="1" type="ORF">ABT39_MTgene4820</name>
</gene>
<protein>
    <submittedName>
        <fullName evidence="1">Uncharacterized protein</fullName>
    </submittedName>
</protein>
<reference evidence="1" key="1">
    <citation type="journal article" date="2015" name="Genome Biol. Evol.">
        <title>Organellar Genomes of White Spruce (Picea glauca): Assembly and Annotation.</title>
        <authorList>
            <person name="Jackman S.D."/>
            <person name="Warren R.L."/>
            <person name="Gibb E.A."/>
            <person name="Vandervalk B.P."/>
            <person name="Mohamadi H."/>
            <person name="Chu J."/>
            <person name="Raymond A."/>
            <person name="Pleasance S."/>
            <person name="Coope R."/>
            <person name="Wildung M.R."/>
            <person name="Ritland C.E."/>
            <person name="Bousquet J."/>
            <person name="Jones S.J."/>
            <person name="Bohlmann J."/>
            <person name="Birol I."/>
        </authorList>
    </citation>
    <scope>NUCLEOTIDE SEQUENCE [LARGE SCALE GENOMIC DNA]</scope>
    <source>
        <tissue evidence="1">Flushing bud</tissue>
    </source>
</reference>
<dbReference type="AlphaFoldDB" id="A0A117NH64"/>